<feature type="signal peptide" evidence="3">
    <location>
        <begin position="1"/>
        <end position="17"/>
    </location>
</feature>
<keyword evidence="2" id="KW-1133">Transmembrane helix</keyword>
<evidence type="ECO:0000256" key="1">
    <source>
        <dbReference type="SAM" id="MobiDB-lite"/>
    </source>
</evidence>
<keyword evidence="2" id="KW-0472">Membrane</keyword>
<feature type="compositionally biased region" description="Low complexity" evidence="1">
    <location>
        <begin position="19"/>
        <end position="33"/>
    </location>
</feature>
<organism evidence="4 5">
    <name type="scientific">Meloidogyne enterolobii</name>
    <name type="common">Root-knot nematode worm</name>
    <name type="synonym">Meloidogyne mayaguensis</name>
    <dbReference type="NCBI Taxonomy" id="390850"/>
    <lineage>
        <taxon>Eukaryota</taxon>
        <taxon>Metazoa</taxon>
        <taxon>Ecdysozoa</taxon>
        <taxon>Nematoda</taxon>
        <taxon>Chromadorea</taxon>
        <taxon>Rhabditida</taxon>
        <taxon>Tylenchina</taxon>
        <taxon>Tylenchomorpha</taxon>
        <taxon>Tylenchoidea</taxon>
        <taxon>Meloidogynidae</taxon>
        <taxon>Meloidogyninae</taxon>
        <taxon>Meloidogyne</taxon>
    </lineage>
</organism>
<evidence type="ECO:0000256" key="2">
    <source>
        <dbReference type="SAM" id="Phobius"/>
    </source>
</evidence>
<comment type="caution">
    <text evidence="4">The sequence shown here is derived from an EMBL/GenBank/DDBJ whole genome shotgun (WGS) entry which is preliminary data.</text>
</comment>
<feature type="region of interest" description="Disordered" evidence="1">
    <location>
        <begin position="50"/>
        <end position="83"/>
    </location>
</feature>
<feature type="chain" id="PRO_5027861411" evidence="3">
    <location>
        <begin position="18"/>
        <end position="186"/>
    </location>
</feature>
<gene>
    <name evidence="4" type="ORF">MENT_LOCUS42579</name>
</gene>
<sequence>MFLKILIFLLIINKIISDDSNSGDNGNENSNSKPSDEFVDSVDVREHNNEQQPFNSIDKQNIQEPQFNDKDDTNALPLLNNEENNRINEYTTEKIKEDEEDQLNNEGSGSQLNNLFIAFINFLIISTTIFFHKILRKNFFKIFNQLFCCAPKINKSLEQNTINKITPTVAQQQTEKYFAMLKGTWD</sequence>
<reference evidence="4 5" key="1">
    <citation type="submission" date="2020-08" db="EMBL/GenBank/DDBJ databases">
        <authorList>
            <person name="Koutsovoulos G."/>
            <person name="Danchin GJ E."/>
        </authorList>
    </citation>
    <scope>NUCLEOTIDE SEQUENCE [LARGE SCALE GENOMIC DNA]</scope>
</reference>
<name>A0A6V7WS12_MELEN</name>
<feature type="compositionally biased region" description="Polar residues" evidence="1">
    <location>
        <begin position="50"/>
        <end position="66"/>
    </location>
</feature>
<protein>
    <submittedName>
        <fullName evidence="4">Uncharacterized protein</fullName>
    </submittedName>
</protein>
<evidence type="ECO:0000256" key="3">
    <source>
        <dbReference type="SAM" id="SignalP"/>
    </source>
</evidence>
<feature type="region of interest" description="Disordered" evidence="1">
    <location>
        <begin position="19"/>
        <end position="38"/>
    </location>
</feature>
<evidence type="ECO:0000313" key="4">
    <source>
        <dbReference type="EMBL" id="CAD2189834.1"/>
    </source>
</evidence>
<keyword evidence="2" id="KW-0812">Transmembrane</keyword>
<proteinExistence type="predicted"/>
<dbReference type="AlphaFoldDB" id="A0A6V7WS12"/>
<accession>A0A6V7WS12</accession>
<dbReference type="EMBL" id="CAJEWN010000773">
    <property type="protein sequence ID" value="CAD2189834.1"/>
    <property type="molecule type" value="Genomic_DNA"/>
</dbReference>
<feature type="transmembrane region" description="Helical" evidence="2">
    <location>
        <begin position="115"/>
        <end position="135"/>
    </location>
</feature>
<evidence type="ECO:0000313" key="5">
    <source>
        <dbReference type="Proteomes" id="UP000580250"/>
    </source>
</evidence>
<dbReference type="Proteomes" id="UP000580250">
    <property type="component" value="Unassembled WGS sequence"/>
</dbReference>
<keyword evidence="3" id="KW-0732">Signal</keyword>